<dbReference type="Gene3D" id="1.20.1250.20">
    <property type="entry name" value="MFS general substrate transporter like domains"/>
    <property type="match status" value="2"/>
</dbReference>
<evidence type="ECO:0000256" key="3">
    <source>
        <dbReference type="ARBA" id="ARBA00023136"/>
    </source>
</evidence>
<dbReference type="PANTHER" id="PTHR23531:SF1">
    <property type="entry name" value="QUINOLENE RESISTANCE PROTEIN NORA"/>
    <property type="match status" value="1"/>
</dbReference>
<sequence>MPESTEPLPDRLPSAAFLPFLIAGVIIAGAYGSSFLLPEYLQSLGFDNATVGRVISTGMITTILCCCLAGWTAQRIGVMGSITVACAAMALAMLAFACVPLLPGAAYPGGLLLGVGWSVFYILAPLQIIHHLRPAARLQYFTIMSGAQMAGLGLTTPLGHLVVKASASYSLFYVLLGIACLVSAVCVVLAGRAMTDLPKAATRQVSLRIVDLKALLGSRAALPIAMIVLGACIFSGLSTYQASYAQIRQLKADNFFITFTLTSVLLRFSVARSIGRLPLQRLAIGLFLFTSVSLGLFLLNDGSTLIYLLATVVFAIGYGLSYSTLNSLAVNEAEANGLSPAVTSQVFTLGYFIGLFGFPSIGGAIMSRWGVDWVLACLLVAALANLVLMASTRASKMLAV</sequence>
<organism evidence="5 6">
    <name type="scientific">Pseudomonas asplenii</name>
    <dbReference type="NCBI Taxonomy" id="53407"/>
    <lineage>
        <taxon>Bacteria</taxon>
        <taxon>Pseudomonadati</taxon>
        <taxon>Pseudomonadota</taxon>
        <taxon>Gammaproteobacteria</taxon>
        <taxon>Pseudomonadales</taxon>
        <taxon>Pseudomonadaceae</taxon>
        <taxon>Pseudomonas</taxon>
    </lineage>
</organism>
<feature type="transmembrane region" description="Helical" evidence="4">
    <location>
        <begin position="346"/>
        <end position="367"/>
    </location>
</feature>
<dbReference type="Proteomes" id="UP000037931">
    <property type="component" value="Unassembled WGS sequence"/>
</dbReference>
<accession>A0A0M9GEW6</accession>
<feature type="transmembrane region" description="Helical" evidence="4">
    <location>
        <begin position="138"/>
        <end position="159"/>
    </location>
</feature>
<dbReference type="OrthoDB" id="8046314at2"/>
<dbReference type="Pfam" id="PF07690">
    <property type="entry name" value="MFS_1"/>
    <property type="match status" value="1"/>
</dbReference>
<evidence type="ECO:0000313" key="5">
    <source>
        <dbReference type="EMBL" id="KPA89292.1"/>
    </source>
</evidence>
<keyword evidence="3 4" id="KW-0472">Membrane</keyword>
<proteinExistence type="predicted"/>
<dbReference type="EMBL" id="JSYZ01000016">
    <property type="protein sequence ID" value="KPA89292.1"/>
    <property type="molecule type" value="Genomic_DNA"/>
</dbReference>
<dbReference type="SUPFAM" id="SSF103473">
    <property type="entry name" value="MFS general substrate transporter"/>
    <property type="match status" value="1"/>
</dbReference>
<dbReference type="GO" id="GO:0022857">
    <property type="term" value="F:transmembrane transporter activity"/>
    <property type="evidence" value="ECO:0007669"/>
    <property type="project" value="InterPro"/>
</dbReference>
<feature type="transmembrane region" description="Helical" evidence="4">
    <location>
        <begin position="12"/>
        <end position="31"/>
    </location>
</feature>
<gene>
    <name evidence="5" type="ORF">PF66_04143</name>
</gene>
<comment type="caution">
    <text evidence="5">The sequence shown here is derived from an EMBL/GenBank/DDBJ whole genome shotgun (WGS) entry which is preliminary data.</text>
</comment>
<evidence type="ECO:0000313" key="6">
    <source>
        <dbReference type="Proteomes" id="UP000037931"/>
    </source>
</evidence>
<feature type="transmembrane region" description="Helical" evidence="4">
    <location>
        <begin position="108"/>
        <end position="126"/>
    </location>
</feature>
<feature type="transmembrane region" description="Helical" evidence="4">
    <location>
        <begin position="51"/>
        <end position="71"/>
    </location>
</feature>
<dbReference type="InterPro" id="IPR036259">
    <property type="entry name" value="MFS_trans_sf"/>
</dbReference>
<reference evidence="5 6" key="1">
    <citation type="journal article" date="2015" name="PLoS ONE">
        <title>Rice-Infecting Pseudomonas Genomes Are Highly Accessorized and Harbor Multiple Putative Virulence Mechanisms to Cause Sheath Brown Rot.</title>
        <authorList>
            <person name="Quibod I.L."/>
            <person name="Grande G."/>
            <person name="Oreiro E.G."/>
            <person name="Borja F.N."/>
            <person name="Dossa G.S."/>
            <person name="Mauleon R."/>
            <person name="Cruz C.V."/>
            <person name="Oliva R."/>
        </authorList>
    </citation>
    <scope>NUCLEOTIDE SEQUENCE [LARGE SCALE GENOMIC DNA]</scope>
    <source>
        <strain evidence="5 6">IRRI 6609</strain>
    </source>
</reference>
<dbReference type="PATRIC" id="fig|50340.43.peg.1446"/>
<dbReference type="InterPro" id="IPR011701">
    <property type="entry name" value="MFS"/>
</dbReference>
<feature type="transmembrane region" description="Helical" evidence="4">
    <location>
        <begin position="305"/>
        <end position="325"/>
    </location>
</feature>
<keyword evidence="6" id="KW-1185">Reference proteome</keyword>
<feature type="transmembrane region" description="Helical" evidence="4">
    <location>
        <begin position="282"/>
        <end position="299"/>
    </location>
</feature>
<feature type="transmembrane region" description="Helical" evidence="4">
    <location>
        <begin position="171"/>
        <end position="195"/>
    </location>
</feature>
<feature type="transmembrane region" description="Helical" evidence="4">
    <location>
        <begin position="216"/>
        <end position="240"/>
    </location>
</feature>
<feature type="transmembrane region" description="Helical" evidence="4">
    <location>
        <begin position="373"/>
        <end position="391"/>
    </location>
</feature>
<name>A0A0M9GEW6_9PSED</name>
<feature type="transmembrane region" description="Helical" evidence="4">
    <location>
        <begin position="78"/>
        <end position="102"/>
    </location>
</feature>
<evidence type="ECO:0000256" key="2">
    <source>
        <dbReference type="ARBA" id="ARBA00022989"/>
    </source>
</evidence>
<dbReference type="RefSeq" id="WP_054063658.1">
    <property type="nucleotide sequence ID" value="NZ_JAQMZR010000012.1"/>
</dbReference>
<dbReference type="InterPro" id="IPR052714">
    <property type="entry name" value="MFS_Exporter"/>
</dbReference>
<dbReference type="STRING" id="50340.PF66_04143"/>
<protein>
    <submittedName>
        <fullName evidence="5">Major Facilitator Superfamily transporter</fullName>
    </submittedName>
</protein>
<evidence type="ECO:0000256" key="1">
    <source>
        <dbReference type="ARBA" id="ARBA00022692"/>
    </source>
</evidence>
<dbReference type="PANTHER" id="PTHR23531">
    <property type="entry name" value="QUINOLENE RESISTANCE PROTEIN NORA"/>
    <property type="match status" value="1"/>
</dbReference>
<keyword evidence="1 4" id="KW-0812">Transmembrane</keyword>
<evidence type="ECO:0000256" key="4">
    <source>
        <dbReference type="SAM" id="Phobius"/>
    </source>
</evidence>
<keyword evidence="2 4" id="KW-1133">Transmembrane helix</keyword>
<dbReference type="AlphaFoldDB" id="A0A0M9GEW6"/>